<dbReference type="EMBL" id="JAFIRA010000009">
    <property type="protein sequence ID" value="MCJ2542338.1"/>
    <property type="molecule type" value="Genomic_DNA"/>
</dbReference>
<accession>A0ABT0C973</accession>
<sequence>MRLETWAAELPTGSLEDLALPDPTDEALPEPEFEQQVERAWQVCDRFDLQTEIWRGRILRVVRDREKQRGDGRGSGFLNWLKDREISKSRAYALLELADRADSLMQSQELEPETVDRFSKRAFLETAQAPPPVQQMVVEAAQQGQRITRRQVRDLTDEWTAATSELIPAPIRAKAAEQSIPSRYLTPLVRELEKLPGSHQQALQAEIALNPDVDTLKQATADARFLARYLQSAAQVQVLQEQEGLDLEGALEEALRLGLLNLTADLVNQAAQLEQTLARLFTTWKRLGSLAEKLDGHIGASTPHLRRLCRSIEQHLSGSTIQTGLGRGAEALRLQVALQVLAGEEEADFQGS</sequence>
<name>A0ABT0C973_THEVL</name>
<proteinExistence type="predicted"/>
<protein>
    <submittedName>
        <fullName evidence="1">Uncharacterized protein</fullName>
    </submittedName>
</protein>
<keyword evidence="2" id="KW-1185">Reference proteome</keyword>
<comment type="caution">
    <text evidence="1">The sequence shown here is derived from an EMBL/GenBank/DDBJ whole genome shotgun (WGS) entry which is preliminary data.</text>
</comment>
<reference evidence="1" key="1">
    <citation type="submission" date="2021-02" db="EMBL/GenBank/DDBJ databases">
        <title>The CRISPR/cas machinery reduction and long-range gene transfer in the hot spring cyanobacterium Synechococcus.</title>
        <authorList>
            <person name="Dvorak P."/>
            <person name="Jahodarova E."/>
            <person name="Hasler P."/>
            <person name="Poulickova A."/>
        </authorList>
    </citation>
    <scope>NUCLEOTIDE SEQUENCE</scope>
    <source>
        <strain evidence="1">Rupite</strain>
    </source>
</reference>
<evidence type="ECO:0000313" key="1">
    <source>
        <dbReference type="EMBL" id="MCJ2542338.1"/>
    </source>
</evidence>
<dbReference type="Proteomes" id="UP000830835">
    <property type="component" value="Unassembled WGS sequence"/>
</dbReference>
<organism evidence="1 2">
    <name type="scientific">Thermostichus vulcanus str. 'Rupite'</name>
    <dbReference type="NCBI Taxonomy" id="2813851"/>
    <lineage>
        <taxon>Bacteria</taxon>
        <taxon>Bacillati</taxon>
        <taxon>Cyanobacteriota</taxon>
        <taxon>Cyanophyceae</taxon>
        <taxon>Thermostichales</taxon>
        <taxon>Thermostichaceae</taxon>
        <taxon>Thermostichus</taxon>
    </lineage>
</organism>
<evidence type="ECO:0000313" key="2">
    <source>
        <dbReference type="Proteomes" id="UP000830835"/>
    </source>
</evidence>
<gene>
    <name evidence="1" type="ORF">JX360_05360</name>
</gene>